<dbReference type="HOGENOM" id="CLU_035509_11_0_1"/>
<dbReference type="Pfam" id="PF20151">
    <property type="entry name" value="DUF6533"/>
    <property type="match status" value="1"/>
</dbReference>
<feature type="transmembrane region" description="Helical" evidence="1">
    <location>
        <begin position="199"/>
        <end position="221"/>
    </location>
</feature>
<keyword evidence="4" id="KW-1185">Reference proteome</keyword>
<evidence type="ECO:0000259" key="2">
    <source>
        <dbReference type="Pfam" id="PF20151"/>
    </source>
</evidence>
<feature type="domain" description="DUF6533" evidence="2">
    <location>
        <begin position="16"/>
        <end position="58"/>
    </location>
</feature>
<keyword evidence="1" id="KW-1133">Transmembrane helix</keyword>
<dbReference type="AlphaFoldDB" id="A0A067SEK2"/>
<keyword evidence="1" id="KW-0472">Membrane</keyword>
<proteinExistence type="predicted"/>
<gene>
    <name evidence="3" type="ORF">GALMADRAFT_1204000</name>
</gene>
<evidence type="ECO:0000313" key="4">
    <source>
        <dbReference type="Proteomes" id="UP000027222"/>
    </source>
</evidence>
<protein>
    <recommendedName>
        <fullName evidence="2">DUF6533 domain-containing protein</fullName>
    </recommendedName>
</protein>
<organism evidence="3 4">
    <name type="scientific">Galerina marginata (strain CBS 339.88)</name>
    <dbReference type="NCBI Taxonomy" id="685588"/>
    <lineage>
        <taxon>Eukaryota</taxon>
        <taxon>Fungi</taxon>
        <taxon>Dikarya</taxon>
        <taxon>Basidiomycota</taxon>
        <taxon>Agaricomycotina</taxon>
        <taxon>Agaricomycetes</taxon>
        <taxon>Agaricomycetidae</taxon>
        <taxon>Agaricales</taxon>
        <taxon>Agaricineae</taxon>
        <taxon>Strophariaceae</taxon>
        <taxon>Galerina</taxon>
    </lineage>
</organism>
<accession>A0A067SEK2</accession>
<dbReference type="Proteomes" id="UP000027222">
    <property type="component" value="Unassembled WGS sequence"/>
</dbReference>
<dbReference type="EMBL" id="KL142426">
    <property type="protein sequence ID" value="KDR66174.1"/>
    <property type="molecule type" value="Genomic_DNA"/>
</dbReference>
<evidence type="ECO:0000313" key="3">
    <source>
        <dbReference type="EMBL" id="KDR66174.1"/>
    </source>
</evidence>
<reference evidence="4" key="1">
    <citation type="journal article" date="2014" name="Proc. Natl. Acad. Sci. U.S.A.">
        <title>Extensive sampling of basidiomycete genomes demonstrates inadequacy of the white-rot/brown-rot paradigm for wood decay fungi.</title>
        <authorList>
            <person name="Riley R."/>
            <person name="Salamov A.A."/>
            <person name="Brown D.W."/>
            <person name="Nagy L.G."/>
            <person name="Floudas D."/>
            <person name="Held B.W."/>
            <person name="Levasseur A."/>
            <person name="Lombard V."/>
            <person name="Morin E."/>
            <person name="Otillar R."/>
            <person name="Lindquist E.A."/>
            <person name="Sun H."/>
            <person name="LaButti K.M."/>
            <person name="Schmutz J."/>
            <person name="Jabbour D."/>
            <person name="Luo H."/>
            <person name="Baker S.E."/>
            <person name="Pisabarro A.G."/>
            <person name="Walton J.D."/>
            <person name="Blanchette R.A."/>
            <person name="Henrissat B."/>
            <person name="Martin F."/>
            <person name="Cullen D."/>
            <person name="Hibbett D.S."/>
            <person name="Grigoriev I.V."/>
        </authorList>
    </citation>
    <scope>NUCLEOTIDE SEQUENCE [LARGE SCALE GENOMIC DNA]</scope>
    <source>
        <strain evidence="4">CBS 339.88</strain>
    </source>
</reference>
<evidence type="ECO:0000256" key="1">
    <source>
        <dbReference type="SAM" id="Phobius"/>
    </source>
</evidence>
<name>A0A067SEK2_GALM3</name>
<feature type="transmembrane region" description="Helical" evidence="1">
    <location>
        <begin position="12"/>
        <end position="30"/>
    </location>
</feature>
<feature type="transmembrane region" description="Helical" evidence="1">
    <location>
        <begin position="79"/>
        <end position="100"/>
    </location>
</feature>
<sequence>MFLYNREYILSSNGLLAAATLLVADLLFTLDEEVNFVWLQPFTFGTFLFFLNRYLPFVDTLMGLYLTMSVTTPEMCERYHIAITWLIAVGLMVSELILLVRTLGLWNRKKWVFYLLGTMSTLTFGPGIAVTYLEVKSYKFGPVPLDGRGCNLESASKLIFVAYILIAISETVVVALTIKKGYEHMGNSKQSWVMRVYRHGLLFYIYLLVITIINIIVPLVASQPHYKNYLSVPQRVFHSIFCNRVILQINGQRVMHLHPSDQQSRAGSISKTNYTGNILDSGMQTGFSTRGNLDMFAEPEEDEHEMSTYHQDWTK</sequence>
<keyword evidence="1" id="KW-0812">Transmembrane</keyword>
<feature type="transmembrane region" description="Helical" evidence="1">
    <location>
        <begin position="42"/>
        <end position="67"/>
    </location>
</feature>
<feature type="transmembrane region" description="Helical" evidence="1">
    <location>
        <begin position="112"/>
        <end position="133"/>
    </location>
</feature>
<dbReference type="OrthoDB" id="3341843at2759"/>
<feature type="transmembrane region" description="Helical" evidence="1">
    <location>
        <begin position="158"/>
        <end position="178"/>
    </location>
</feature>
<dbReference type="InterPro" id="IPR045340">
    <property type="entry name" value="DUF6533"/>
</dbReference>